<feature type="domain" description="Restriction endonuclease type IV Mrr" evidence="2">
    <location>
        <begin position="4"/>
        <end position="123"/>
    </location>
</feature>
<keyword evidence="4" id="KW-1185">Reference proteome</keyword>
<keyword evidence="3" id="KW-0255">Endonuclease</keyword>
<keyword evidence="3" id="KW-0540">Nuclease</keyword>
<dbReference type="Pfam" id="PF04471">
    <property type="entry name" value="Mrr_cat"/>
    <property type="match status" value="1"/>
</dbReference>
<keyword evidence="1" id="KW-0472">Membrane</keyword>
<dbReference type="InterPro" id="IPR007560">
    <property type="entry name" value="Restrct_endonuc_IV_Mrr"/>
</dbReference>
<feature type="transmembrane region" description="Helical" evidence="1">
    <location>
        <begin position="429"/>
        <end position="448"/>
    </location>
</feature>
<keyword evidence="3" id="KW-0378">Hydrolase</keyword>
<evidence type="ECO:0000313" key="3">
    <source>
        <dbReference type="EMBL" id="KAB7513983.1"/>
    </source>
</evidence>
<dbReference type="InterPro" id="IPR052906">
    <property type="entry name" value="Type_IV_Methyl-Rstrct_Enzyme"/>
</dbReference>
<dbReference type="AlphaFoldDB" id="A0A5N5U603"/>
<dbReference type="InterPro" id="IPR011335">
    <property type="entry name" value="Restrct_endonuc-II-like"/>
</dbReference>
<dbReference type="GO" id="GO:0003677">
    <property type="term" value="F:DNA binding"/>
    <property type="evidence" value="ECO:0007669"/>
    <property type="project" value="InterPro"/>
</dbReference>
<evidence type="ECO:0000256" key="1">
    <source>
        <dbReference type="SAM" id="Phobius"/>
    </source>
</evidence>
<protein>
    <submittedName>
        <fullName evidence="3">Restriction endonuclease</fullName>
    </submittedName>
</protein>
<dbReference type="PANTHER" id="PTHR30015:SF7">
    <property type="entry name" value="TYPE IV METHYL-DIRECTED RESTRICTION ENZYME ECOKMRR"/>
    <property type="match status" value="1"/>
</dbReference>
<organism evidence="3 4">
    <name type="scientific">Halosegnis rubeus</name>
    <dbReference type="NCBI Taxonomy" id="2212850"/>
    <lineage>
        <taxon>Archaea</taxon>
        <taxon>Methanobacteriati</taxon>
        <taxon>Methanobacteriota</taxon>
        <taxon>Stenosarchaea group</taxon>
        <taxon>Halobacteria</taxon>
        <taxon>Halobacteriales</taxon>
        <taxon>Natronomonadaceae</taxon>
        <taxon>Halosegnis</taxon>
    </lineage>
</organism>
<accession>A0A5N5U603</accession>
<sequence length="453" mass="50109">MPILDELSGFEFEDVMEDVFRNLGYTNVRQAAKTADEGRDILMDERVNGTTRGVVVECKHTGTVGRPVVQKLHSAVATYDFDGPKRGIVVTTGTFTGPATEYAQRLRDNGDPYPIELIDGKGMRSIAEEVGLDLYNGRIEILCDETLRPTDPTSGTDGPVREAFRDIENLDQTKLSTPTTHATFEPVVLVTATVDAVFETSVGVIHRIDERMQFVVRAARTQPRILDSAVASLVSENRGQTVRIEGLDLAADFDDHEVQRFGKTETEYKQWAVDRLKQHHATTVSYTGDNNVDYHKECVPNHSDISVQSIEAVYLPDIHQTTTIQEYSYPYAYYAAGPSRVTHEDGIHECVQCGDADAATFTFCSNCGSINCESHIKTERLEQEPVCTGCAVTDRFALRRKYFYSEANRDAFADEYAAMPPHEKARENVPAAIAAVVGTVGVLALLLVQTGLL</sequence>
<reference evidence="3 4" key="1">
    <citation type="submission" date="2019-10" db="EMBL/GenBank/DDBJ databases">
        <title>Unraveling microbial dark matter from salterns through culturing: the case of the genus Halosegnis.</title>
        <authorList>
            <person name="Duran-Viseras A."/>
            <person name="Andrei A.-S."/>
            <person name="Vera-Gargallo B."/>
            <person name="Ghai R."/>
            <person name="Sanchez-Porro C."/>
            <person name="Ventosa A."/>
        </authorList>
    </citation>
    <scope>NUCLEOTIDE SEQUENCE [LARGE SCALE GENOMIC DNA]</scope>
    <source>
        <strain evidence="3 4">F18-79</strain>
    </source>
</reference>
<dbReference type="PANTHER" id="PTHR30015">
    <property type="entry name" value="MRR RESTRICTION SYSTEM PROTEIN"/>
    <property type="match status" value="1"/>
</dbReference>
<dbReference type="RefSeq" id="WP_152134156.1">
    <property type="nucleotide sequence ID" value="NZ_QKKZ01000003.1"/>
</dbReference>
<dbReference type="SUPFAM" id="SSF52980">
    <property type="entry name" value="Restriction endonuclease-like"/>
    <property type="match status" value="1"/>
</dbReference>
<dbReference type="InterPro" id="IPR011856">
    <property type="entry name" value="tRNA_endonuc-like_dom_sf"/>
</dbReference>
<name>A0A5N5U603_9EURY</name>
<evidence type="ECO:0000259" key="2">
    <source>
        <dbReference type="Pfam" id="PF04471"/>
    </source>
</evidence>
<dbReference type="Proteomes" id="UP000326865">
    <property type="component" value="Unassembled WGS sequence"/>
</dbReference>
<proteinExistence type="predicted"/>
<gene>
    <name evidence="3" type="ORF">DM867_09365</name>
</gene>
<dbReference type="EMBL" id="QKKZ01000003">
    <property type="protein sequence ID" value="KAB7513983.1"/>
    <property type="molecule type" value="Genomic_DNA"/>
</dbReference>
<dbReference type="GO" id="GO:0009307">
    <property type="term" value="P:DNA restriction-modification system"/>
    <property type="evidence" value="ECO:0007669"/>
    <property type="project" value="InterPro"/>
</dbReference>
<dbReference type="GO" id="GO:0015666">
    <property type="term" value="F:restriction endodeoxyribonuclease activity"/>
    <property type="evidence" value="ECO:0007669"/>
    <property type="project" value="TreeGrafter"/>
</dbReference>
<evidence type="ECO:0000313" key="4">
    <source>
        <dbReference type="Proteomes" id="UP000326865"/>
    </source>
</evidence>
<dbReference type="Gene3D" id="3.40.1350.10">
    <property type="match status" value="1"/>
</dbReference>
<keyword evidence="1" id="KW-1133">Transmembrane helix</keyword>
<comment type="caution">
    <text evidence="3">The sequence shown here is derived from an EMBL/GenBank/DDBJ whole genome shotgun (WGS) entry which is preliminary data.</text>
</comment>
<keyword evidence="1" id="KW-0812">Transmembrane</keyword>